<sequence>MTKPIAFALDMLPLDGFCCEMPTTWHAGAESFSYARLLLIPFGEEGWFMASWYLWCFAETTVGDSEKALDRA</sequence>
<keyword evidence="2" id="KW-1185">Reference proteome</keyword>
<gene>
    <name evidence="1" type="ORF">TNCT_498321</name>
</gene>
<evidence type="ECO:0000313" key="2">
    <source>
        <dbReference type="Proteomes" id="UP000887116"/>
    </source>
</evidence>
<protein>
    <submittedName>
        <fullName evidence="1">Uncharacterized protein</fullName>
    </submittedName>
</protein>
<evidence type="ECO:0000313" key="1">
    <source>
        <dbReference type="EMBL" id="GFR12838.1"/>
    </source>
</evidence>
<accession>A0A8X6GWY4</accession>
<proteinExistence type="predicted"/>
<reference evidence="1" key="1">
    <citation type="submission" date="2020-07" db="EMBL/GenBank/DDBJ databases">
        <title>Multicomponent nature underlies the extraordinary mechanical properties of spider dragline silk.</title>
        <authorList>
            <person name="Kono N."/>
            <person name="Nakamura H."/>
            <person name="Mori M."/>
            <person name="Yoshida Y."/>
            <person name="Ohtoshi R."/>
            <person name="Malay A.D."/>
            <person name="Moran D.A.P."/>
            <person name="Tomita M."/>
            <person name="Numata K."/>
            <person name="Arakawa K."/>
        </authorList>
    </citation>
    <scope>NUCLEOTIDE SEQUENCE</scope>
</reference>
<dbReference type="EMBL" id="BMAO01017028">
    <property type="protein sequence ID" value="GFR12838.1"/>
    <property type="molecule type" value="Genomic_DNA"/>
</dbReference>
<organism evidence="1 2">
    <name type="scientific">Trichonephila clavata</name>
    <name type="common">Joro spider</name>
    <name type="synonym">Nephila clavata</name>
    <dbReference type="NCBI Taxonomy" id="2740835"/>
    <lineage>
        <taxon>Eukaryota</taxon>
        <taxon>Metazoa</taxon>
        <taxon>Ecdysozoa</taxon>
        <taxon>Arthropoda</taxon>
        <taxon>Chelicerata</taxon>
        <taxon>Arachnida</taxon>
        <taxon>Araneae</taxon>
        <taxon>Araneomorphae</taxon>
        <taxon>Entelegynae</taxon>
        <taxon>Araneoidea</taxon>
        <taxon>Nephilidae</taxon>
        <taxon>Trichonephila</taxon>
    </lineage>
</organism>
<name>A0A8X6GWY4_TRICU</name>
<dbReference type="Proteomes" id="UP000887116">
    <property type="component" value="Unassembled WGS sequence"/>
</dbReference>
<dbReference type="AlphaFoldDB" id="A0A8X6GWY4"/>
<comment type="caution">
    <text evidence="1">The sequence shown here is derived from an EMBL/GenBank/DDBJ whole genome shotgun (WGS) entry which is preliminary data.</text>
</comment>